<evidence type="ECO:0000313" key="2">
    <source>
        <dbReference type="EMBL" id="MDG0814234.1"/>
    </source>
</evidence>
<dbReference type="AlphaFoldDB" id="A0A9X4KZM8"/>
<dbReference type="Pfam" id="PF25873">
    <property type="entry name" value="WHD_MalT"/>
    <property type="match status" value="1"/>
</dbReference>
<dbReference type="InterPro" id="IPR027417">
    <property type="entry name" value="P-loop_NTPase"/>
</dbReference>
<comment type="caution">
    <text evidence="2">The sequence shown here is derived from an EMBL/GenBank/DDBJ whole genome shotgun (WGS) entry which is preliminary data.</text>
</comment>
<gene>
    <name evidence="2" type="ORF">OMP40_36865</name>
</gene>
<proteinExistence type="predicted"/>
<feature type="domain" description="MalT-like winged helix" evidence="1">
    <location>
        <begin position="245"/>
        <end position="327"/>
    </location>
</feature>
<dbReference type="EMBL" id="JAPDIA010000009">
    <property type="protein sequence ID" value="MDG0814234.1"/>
    <property type="molecule type" value="Genomic_DNA"/>
</dbReference>
<sequence>MRPGDLLTRQPLLDGLNQGLHCKLTTVIAPSGYGKTTCLSQWAAQCPYPVAWLSLDRLDNDQERFWSHLVTALRQAFPSSGEATTAYLAASEAHRTERLELALLRDLQAVGQPFVLLLDDLQVIDLAPIFDTIAYLLDYLPDHAHLYAASRGTLPLKLARLRAKGQLCRLEVGDLRLRPQEGVRYLSDRLNVPLGEDELALLVERTEGWFGGLHLAVQSLRQSGDPARFMQSFGGRQRDIAGYLMEEFLAEQPSEARQFLLQTSMLAKMNGDLCRAVSGLADSELLLEQLYRSNMLIAPLDFEHGWFRYHQLFGEFLQQQAARPGSGQVARRARRRRALVCRARAIRGSGRAFSGRRALRGKPPDCWSGTSRSGDADEIC</sequence>
<dbReference type="InterPro" id="IPR059106">
    <property type="entry name" value="WHD_MalT"/>
</dbReference>
<evidence type="ECO:0000313" key="3">
    <source>
        <dbReference type="Proteomes" id="UP001153404"/>
    </source>
</evidence>
<protein>
    <recommendedName>
        <fullName evidence="1">MalT-like winged helix domain-containing protein</fullName>
    </recommendedName>
</protein>
<reference evidence="2" key="1">
    <citation type="submission" date="2022-10" db="EMBL/GenBank/DDBJ databases">
        <title>Comparative genomic analysis of Cohnella hashimotonis sp. nov., isolated from the International Space Station.</title>
        <authorList>
            <person name="Simpson A."/>
            <person name="Venkateswaran K."/>
        </authorList>
    </citation>
    <scope>NUCLEOTIDE SEQUENCE</scope>
    <source>
        <strain evidence="2">DSM 28161</strain>
    </source>
</reference>
<dbReference type="SUPFAM" id="SSF52540">
    <property type="entry name" value="P-loop containing nucleoside triphosphate hydrolases"/>
    <property type="match status" value="1"/>
</dbReference>
<name>A0A9X4KZM8_9BACL</name>
<dbReference type="Gene3D" id="3.40.50.300">
    <property type="entry name" value="P-loop containing nucleotide triphosphate hydrolases"/>
    <property type="match status" value="1"/>
</dbReference>
<dbReference type="Proteomes" id="UP001153404">
    <property type="component" value="Unassembled WGS sequence"/>
</dbReference>
<dbReference type="RefSeq" id="WP_277538989.1">
    <property type="nucleotide sequence ID" value="NZ_JAPDIA010000009.1"/>
</dbReference>
<organism evidence="2 3">
    <name type="scientific">Cohnella rhizosphaerae</name>
    <dbReference type="NCBI Taxonomy" id="1457232"/>
    <lineage>
        <taxon>Bacteria</taxon>
        <taxon>Bacillati</taxon>
        <taxon>Bacillota</taxon>
        <taxon>Bacilli</taxon>
        <taxon>Bacillales</taxon>
        <taxon>Paenibacillaceae</taxon>
        <taxon>Cohnella</taxon>
    </lineage>
</organism>
<accession>A0A9X4KZM8</accession>
<keyword evidence="3" id="KW-1185">Reference proteome</keyword>
<evidence type="ECO:0000259" key="1">
    <source>
        <dbReference type="Pfam" id="PF25873"/>
    </source>
</evidence>